<feature type="compositionally biased region" description="Pro residues" evidence="1">
    <location>
        <begin position="17"/>
        <end position="70"/>
    </location>
</feature>
<evidence type="ECO:0000313" key="2">
    <source>
        <dbReference type="EMBL" id="KOG35450.1"/>
    </source>
</evidence>
<sequence length="137" mass="13741">MQLGSEEPAARVSSEPTPVPVPPPAAAPSEPPAPPAPPEPDPVPAADPAPSPEPPPDPPPDPDPPEPPPLDSSLPPGAWLIAGPEPEGPGVIVEGEGFLSLDPPAPLSPPPPPEVTIQAISSANRAVTDSSTALRRQ</sequence>
<accession>A0A0L8LBD2</accession>
<protein>
    <submittedName>
        <fullName evidence="2">Uncharacterized protein</fullName>
    </submittedName>
</protein>
<evidence type="ECO:0000313" key="3">
    <source>
        <dbReference type="Proteomes" id="UP000037251"/>
    </source>
</evidence>
<organism evidence="2 3">
    <name type="scientific">Streptomyces resistomycificus</name>
    <dbReference type="NCBI Taxonomy" id="67356"/>
    <lineage>
        <taxon>Bacteria</taxon>
        <taxon>Bacillati</taxon>
        <taxon>Actinomycetota</taxon>
        <taxon>Actinomycetes</taxon>
        <taxon>Kitasatosporales</taxon>
        <taxon>Streptomycetaceae</taxon>
        <taxon>Streptomyces</taxon>
        <taxon>Streptomyces aurantiacus group</taxon>
    </lineage>
</organism>
<dbReference type="AlphaFoldDB" id="A0A0L8LBD2"/>
<reference evidence="3" key="1">
    <citation type="submission" date="2015-07" db="EMBL/GenBank/DDBJ databases">
        <authorList>
            <person name="Ju K.-S."/>
            <person name="Doroghazi J.R."/>
            <person name="Metcalf W.W."/>
        </authorList>
    </citation>
    <scope>NUCLEOTIDE SEQUENCE [LARGE SCALE GENOMIC DNA]</scope>
    <source>
        <strain evidence="3">NRRL 2290</strain>
    </source>
</reference>
<feature type="region of interest" description="Disordered" evidence="1">
    <location>
        <begin position="1"/>
        <end position="116"/>
    </location>
</feature>
<feature type="compositionally biased region" description="Pro residues" evidence="1">
    <location>
        <begin position="103"/>
        <end position="114"/>
    </location>
</feature>
<name>A0A0L8LBD2_9ACTN</name>
<comment type="caution">
    <text evidence="2">The sequence shown here is derived from an EMBL/GenBank/DDBJ whole genome shotgun (WGS) entry which is preliminary data.</text>
</comment>
<feature type="compositionally biased region" description="Low complexity" evidence="1">
    <location>
        <begin position="83"/>
        <end position="102"/>
    </location>
</feature>
<dbReference type="Proteomes" id="UP000037251">
    <property type="component" value="Unassembled WGS sequence"/>
</dbReference>
<dbReference type="EMBL" id="LGUS01000157">
    <property type="protein sequence ID" value="KOG35450.1"/>
    <property type="molecule type" value="Genomic_DNA"/>
</dbReference>
<evidence type="ECO:0000256" key="1">
    <source>
        <dbReference type="SAM" id="MobiDB-lite"/>
    </source>
</evidence>
<gene>
    <name evidence="2" type="ORF">ADK37_15485</name>
</gene>
<proteinExistence type="predicted"/>
<keyword evidence="3" id="KW-1185">Reference proteome</keyword>